<dbReference type="GO" id="GO:0003677">
    <property type="term" value="F:DNA binding"/>
    <property type="evidence" value="ECO:0007669"/>
    <property type="project" value="InterPro"/>
</dbReference>
<evidence type="ECO:0000259" key="8">
    <source>
        <dbReference type="Pfam" id="PF20946"/>
    </source>
</evidence>
<keyword evidence="2 5" id="KW-0853">WD repeat</keyword>
<evidence type="ECO:0000256" key="2">
    <source>
        <dbReference type="ARBA" id="ARBA00022574"/>
    </source>
</evidence>
<name>A0AAQ4FEL9_AMBAM</name>
<dbReference type="AlphaFoldDB" id="A0AAQ4FEL9"/>
<dbReference type="EMBL" id="JARKHS020003861">
    <property type="protein sequence ID" value="KAK8785151.1"/>
    <property type="molecule type" value="Genomic_DNA"/>
</dbReference>
<evidence type="ECO:0000256" key="4">
    <source>
        <dbReference type="ARBA" id="ARBA00023242"/>
    </source>
</evidence>
<dbReference type="PANTHER" id="PTHR19932:SF10">
    <property type="entry name" value="WD REPEAT AND HMG-BOX DNA-BINDING PROTEIN 1"/>
    <property type="match status" value="1"/>
</dbReference>
<dbReference type="InterPro" id="IPR036910">
    <property type="entry name" value="HMG_box_dom_sf"/>
</dbReference>
<feature type="domain" description="WDHD1/CFT4 second beta-propeller" evidence="7">
    <location>
        <begin position="396"/>
        <end position="670"/>
    </location>
</feature>
<dbReference type="SUPFAM" id="SSF50978">
    <property type="entry name" value="WD40 repeat-like"/>
    <property type="match status" value="1"/>
</dbReference>
<evidence type="ECO:0000259" key="7">
    <source>
        <dbReference type="Pfam" id="PF12341"/>
    </source>
</evidence>
<feature type="compositionally biased region" description="Acidic residues" evidence="6">
    <location>
        <begin position="326"/>
        <end position="343"/>
    </location>
</feature>
<feature type="repeat" description="WD" evidence="5">
    <location>
        <begin position="9"/>
        <end position="41"/>
    </location>
</feature>
<dbReference type="InterPro" id="IPR055339">
    <property type="entry name" value="HMG-box_WDHD1"/>
</dbReference>
<comment type="caution">
    <text evidence="10">The sequence shown here is derived from an EMBL/GenBank/DDBJ whole genome shotgun (WGS) entry which is preliminary data.</text>
</comment>
<dbReference type="Gene3D" id="1.10.30.10">
    <property type="entry name" value="High mobility group box domain"/>
    <property type="match status" value="1"/>
</dbReference>
<dbReference type="InterPro" id="IPR036322">
    <property type="entry name" value="WD40_repeat_dom_sf"/>
</dbReference>
<dbReference type="InterPro" id="IPR015943">
    <property type="entry name" value="WD40/YVTN_repeat-like_dom_sf"/>
</dbReference>
<keyword evidence="4" id="KW-0539">Nucleus</keyword>
<dbReference type="PROSITE" id="PS50082">
    <property type="entry name" value="WD_REPEATS_2"/>
    <property type="match status" value="2"/>
</dbReference>
<feature type="compositionally biased region" description="Basic and acidic residues" evidence="6">
    <location>
        <begin position="788"/>
        <end position="799"/>
    </location>
</feature>
<feature type="region of interest" description="Disordered" evidence="6">
    <location>
        <begin position="308"/>
        <end position="343"/>
    </location>
</feature>
<dbReference type="SMART" id="SM00320">
    <property type="entry name" value="WD40"/>
    <property type="match status" value="6"/>
</dbReference>
<dbReference type="PROSITE" id="PS50294">
    <property type="entry name" value="WD_REPEATS_REGION"/>
    <property type="match status" value="1"/>
</dbReference>
<keyword evidence="3" id="KW-0677">Repeat</keyword>
<dbReference type="GO" id="GO:0006281">
    <property type="term" value="P:DNA repair"/>
    <property type="evidence" value="ECO:0007669"/>
    <property type="project" value="TreeGrafter"/>
</dbReference>
<dbReference type="GO" id="GO:0000278">
    <property type="term" value="P:mitotic cell cycle"/>
    <property type="evidence" value="ECO:0007669"/>
    <property type="project" value="TreeGrafter"/>
</dbReference>
<dbReference type="SUPFAM" id="SSF82171">
    <property type="entry name" value="DPP6 N-terminal domain-like"/>
    <property type="match status" value="1"/>
</dbReference>
<proteinExistence type="predicted"/>
<evidence type="ECO:0000313" key="11">
    <source>
        <dbReference type="Proteomes" id="UP001321473"/>
    </source>
</evidence>
<dbReference type="CDD" id="cd21993">
    <property type="entry name" value="HMG-box_WDHD1"/>
    <property type="match status" value="1"/>
</dbReference>
<dbReference type="Pfam" id="PF20946">
    <property type="entry name" value="Ctf4_C"/>
    <property type="match status" value="1"/>
</dbReference>
<accession>A0AAQ4FEL9</accession>
<dbReference type="Proteomes" id="UP001321473">
    <property type="component" value="Unassembled WGS sequence"/>
</dbReference>
<dbReference type="InterPro" id="IPR057646">
    <property type="entry name" value="WD40_WDHD1_1st"/>
</dbReference>
<feature type="region of interest" description="Disordered" evidence="6">
    <location>
        <begin position="780"/>
        <end position="871"/>
    </location>
</feature>
<reference evidence="10 11" key="1">
    <citation type="journal article" date="2023" name="Arcadia Sci">
        <title>De novo assembly of a long-read Amblyomma americanum tick genome.</title>
        <authorList>
            <person name="Chou S."/>
            <person name="Poskanzer K.E."/>
            <person name="Rollins M."/>
            <person name="Thuy-Boun P.S."/>
        </authorList>
    </citation>
    <scope>NUCLEOTIDE SEQUENCE [LARGE SCALE GENOMIC DNA]</scope>
    <source>
        <strain evidence="10">F_SG_1</strain>
        <tissue evidence="10">Salivary glands</tissue>
    </source>
</reference>
<evidence type="ECO:0000313" key="10">
    <source>
        <dbReference type="EMBL" id="KAK8785151.1"/>
    </source>
</evidence>
<dbReference type="Pfam" id="PF12341">
    <property type="entry name" value="Mcl1_mid"/>
    <property type="match status" value="1"/>
</dbReference>
<feature type="region of interest" description="Disordered" evidence="6">
    <location>
        <begin position="934"/>
        <end position="958"/>
    </location>
</feature>
<dbReference type="GO" id="GO:0003682">
    <property type="term" value="F:chromatin binding"/>
    <property type="evidence" value="ECO:0007669"/>
    <property type="project" value="TreeGrafter"/>
</dbReference>
<feature type="domain" description="WDHD1 first WD40" evidence="9">
    <location>
        <begin position="9"/>
        <end position="295"/>
    </location>
</feature>
<dbReference type="InterPro" id="IPR001680">
    <property type="entry name" value="WD40_rpt"/>
</dbReference>
<evidence type="ECO:0000256" key="3">
    <source>
        <dbReference type="ARBA" id="ARBA00022737"/>
    </source>
</evidence>
<evidence type="ECO:0008006" key="12">
    <source>
        <dbReference type="Google" id="ProtNLM"/>
    </source>
</evidence>
<feature type="domain" description="WDHD1/CFT4 helical bundle" evidence="8">
    <location>
        <begin position="680"/>
        <end position="776"/>
    </location>
</feature>
<dbReference type="Gene3D" id="2.130.10.10">
    <property type="entry name" value="YVTN repeat-like/Quinoprotein amine dehydrogenase"/>
    <property type="match status" value="2"/>
</dbReference>
<dbReference type="GO" id="GO:0043596">
    <property type="term" value="C:nuclear replication fork"/>
    <property type="evidence" value="ECO:0007669"/>
    <property type="project" value="TreeGrafter"/>
</dbReference>
<evidence type="ECO:0000259" key="9">
    <source>
        <dbReference type="Pfam" id="PF24817"/>
    </source>
</evidence>
<feature type="compositionally biased region" description="Pro residues" evidence="6">
    <location>
        <begin position="824"/>
        <end position="834"/>
    </location>
</feature>
<sequence length="958" mass="104657">MPPTAKPPRFAHAEGHTDVCYDRTGKYLLTCGSDGEVRTWEGFQDDEPKSYSVGENALALACGGDKFYVAIDSYCVKAFELPTGQESGVTTQFPSDVYAVACSSDGKTVVAGSGDFTLKVVDVASGSSQLLTGHTAPVLCCCLDPRAEFVASSSCDGTAKVWKLADQSCVRTWHAIFPRSNDFRTSKVLGRLAWCPSGAKLAVPVFSEVRLATRGSWDKVDTLAHSSVSEAVSLVAFSGCGQLLAAATRQGQLFLWDSAARQLLHTLACGEGICSLCWNPRLKELAYCNAQGQLALVDGFDAGSTKQQAAATERKPSSKVDFISSEAEEAEEEEEQDDEDDGIDLGQIKATYEPLIFGDTNAEEDRGAEAAKALAAEPLTQPTVLPDYRPRLVQDAFQPGSTPCHLQHRFMVWNSMGIVRAHSTAEESSIDVEFHNASVHHSMYRGNPLGHTLAALSDQALVLAGPQRLECVHFASWDGQKEWSIDTPTDSVEVLALGEDWVAACCGSGLLRLWSLGGFQKAVWRAPGPVVSLVASGRSLALFFHQGAGVTAERQALAVLRYTVGGATRDPEAPIPVPLGERQRLAWAGFTDEGSLCYVDSDGAVCVYGSSCGWVPVCNTRDHVKSLSDHYFVLGVSETRQQVRALLCKGSRYPATLPRPVMVMLDFSLPFLGRDSEKGRLEEELRRAWCLEDILQKLADDPEAEEDHQLVDVRNRRQLLLLKLFALAAKAEREVRALDVARLMDSERLIQGAVEYASKSRRLALAQRVERLMMEREPFLQEPTVARTNHERKKEEPVLKPKPLLFSRKRPLEVERHEVSSLPPEEPSTTPEPPVSRGNPFKVTKPEVKPAADTRSAPAGESGKARGESLGRRQLTLFAARGGGEATNKSSKSGVQLYLESIRDALLEEEPGLAEDQLVSRAVARFRALPVEERAEWNSRAKRRSPEPSGAKRLRPDT</sequence>
<dbReference type="Pfam" id="PF24817">
    <property type="entry name" value="WD40_WDHD1_1st"/>
    <property type="match status" value="1"/>
</dbReference>
<dbReference type="InterPro" id="IPR048591">
    <property type="entry name" value="WDHD1/CFT4_hel"/>
</dbReference>
<feature type="repeat" description="WD" evidence="5">
    <location>
        <begin position="131"/>
        <end position="172"/>
    </location>
</feature>
<feature type="compositionally biased region" description="Basic and acidic residues" evidence="6">
    <location>
        <begin position="810"/>
        <end position="819"/>
    </location>
</feature>
<organism evidence="10 11">
    <name type="scientific">Amblyomma americanum</name>
    <name type="common">Lone star tick</name>
    <dbReference type="NCBI Taxonomy" id="6943"/>
    <lineage>
        <taxon>Eukaryota</taxon>
        <taxon>Metazoa</taxon>
        <taxon>Ecdysozoa</taxon>
        <taxon>Arthropoda</taxon>
        <taxon>Chelicerata</taxon>
        <taxon>Arachnida</taxon>
        <taxon>Acari</taxon>
        <taxon>Parasitiformes</taxon>
        <taxon>Ixodida</taxon>
        <taxon>Ixodoidea</taxon>
        <taxon>Ixodidae</taxon>
        <taxon>Amblyomminae</taxon>
        <taxon>Amblyomma</taxon>
    </lineage>
</organism>
<keyword evidence="11" id="KW-1185">Reference proteome</keyword>
<dbReference type="InterPro" id="IPR022100">
    <property type="entry name" value="WDHD1/CFT4_beta-prop_2nd"/>
</dbReference>
<evidence type="ECO:0000256" key="5">
    <source>
        <dbReference type="PROSITE-ProRule" id="PRU00221"/>
    </source>
</evidence>
<dbReference type="GO" id="GO:0006261">
    <property type="term" value="P:DNA-templated DNA replication"/>
    <property type="evidence" value="ECO:0007669"/>
    <property type="project" value="InterPro"/>
</dbReference>
<comment type="subcellular location">
    <subcellularLocation>
        <location evidence="1">Nucleus</location>
    </subcellularLocation>
</comment>
<dbReference type="PANTHER" id="PTHR19932">
    <property type="entry name" value="WD REPEAT AND HMG-BOX DNA BINDING PROTEIN"/>
    <property type="match status" value="1"/>
</dbReference>
<protein>
    <recommendedName>
        <fullName evidence="12">WD repeat-containing protein 55 homolog</fullName>
    </recommendedName>
</protein>
<evidence type="ECO:0000256" key="6">
    <source>
        <dbReference type="SAM" id="MobiDB-lite"/>
    </source>
</evidence>
<gene>
    <name evidence="10" type="ORF">V5799_008476</name>
</gene>
<evidence type="ECO:0000256" key="1">
    <source>
        <dbReference type="ARBA" id="ARBA00004123"/>
    </source>
</evidence>